<reference evidence="2 3" key="1">
    <citation type="submission" date="2024-07" db="EMBL/GenBank/DDBJ databases">
        <title>Chromosome-level genome assembly of the water stick insect Ranatra chinensis (Heteroptera: Nepidae).</title>
        <authorList>
            <person name="Liu X."/>
        </authorList>
    </citation>
    <scope>NUCLEOTIDE SEQUENCE [LARGE SCALE GENOMIC DNA]</scope>
    <source>
        <strain evidence="2">Cailab_2021Rc</strain>
        <tissue evidence="2">Muscle</tissue>
    </source>
</reference>
<comment type="caution">
    <text evidence="2">The sequence shown here is derived from an EMBL/GenBank/DDBJ whole genome shotgun (WGS) entry which is preliminary data.</text>
</comment>
<dbReference type="InterPro" id="IPR011009">
    <property type="entry name" value="Kinase-like_dom_sf"/>
</dbReference>
<dbReference type="SUPFAM" id="SSF56112">
    <property type="entry name" value="Protein kinase-like (PK-like)"/>
    <property type="match status" value="1"/>
</dbReference>
<accession>A0ABD0YXR9</accession>
<feature type="domain" description="CHK kinase-like" evidence="1">
    <location>
        <begin position="41"/>
        <end position="184"/>
    </location>
</feature>
<dbReference type="AlphaFoldDB" id="A0ABD0YXR9"/>
<dbReference type="InterPro" id="IPR004119">
    <property type="entry name" value="EcKL"/>
</dbReference>
<dbReference type="EMBL" id="JBFDAA010000001">
    <property type="protein sequence ID" value="KAL1140739.1"/>
    <property type="molecule type" value="Genomic_DNA"/>
</dbReference>
<sequence>MASKRRNMFHKNKTQETTEEVGYSGEALWGRCLYTRPSDLLILEDLKDLGYKMADRKESLDMNHALLVMKSLGRYHALSATLKERGSLDVTGFKDTIFSTNKDNMKQYLDQVLTVFAGVVDTIWGEDWKIYAVKIKSLIGKCLDSINQLYDEECDFPVLNHGDCWVNNMMFKYDEDANIPANIR</sequence>
<dbReference type="SMART" id="SM00587">
    <property type="entry name" value="CHK"/>
    <property type="match status" value="1"/>
</dbReference>
<evidence type="ECO:0000313" key="3">
    <source>
        <dbReference type="Proteomes" id="UP001558652"/>
    </source>
</evidence>
<dbReference type="PANTHER" id="PTHR11012">
    <property type="entry name" value="PROTEIN KINASE-LIKE DOMAIN-CONTAINING"/>
    <property type="match status" value="1"/>
</dbReference>
<evidence type="ECO:0000313" key="2">
    <source>
        <dbReference type="EMBL" id="KAL1140739.1"/>
    </source>
</evidence>
<proteinExistence type="predicted"/>
<dbReference type="Pfam" id="PF02958">
    <property type="entry name" value="EcKL"/>
    <property type="match status" value="1"/>
</dbReference>
<keyword evidence="3" id="KW-1185">Reference proteome</keyword>
<organism evidence="2 3">
    <name type="scientific">Ranatra chinensis</name>
    <dbReference type="NCBI Taxonomy" id="642074"/>
    <lineage>
        <taxon>Eukaryota</taxon>
        <taxon>Metazoa</taxon>
        <taxon>Ecdysozoa</taxon>
        <taxon>Arthropoda</taxon>
        <taxon>Hexapoda</taxon>
        <taxon>Insecta</taxon>
        <taxon>Pterygota</taxon>
        <taxon>Neoptera</taxon>
        <taxon>Paraneoptera</taxon>
        <taxon>Hemiptera</taxon>
        <taxon>Heteroptera</taxon>
        <taxon>Panheteroptera</taxon>
        <taxon>Nepomorpha</taxon>
        <taxon>Nepidae</taxon>
        <taxon>Ranatrinae</taxon>
        <taxon>Ranatra</taxon>
    </lineage>
</organism>
<protein>
    <recommendedName>
        <fullName evidence="1">CHK kinase-like domain-containing protein</fullName>
    </recommendedName>
</protein>
<dbReference type="Proteomes" id="UP001558652">
    <property type="component" value="Unassembled WGS sequence"/>
</dbReference>
<dbReference type="InterPro" id="IPR015897">
    <property type="entry name" value="CHK_kinase-like"/>
</dbReference>
<gene>
    <name evidence="2" type="ORF">AAG570_000669</name>
</gene>
<name>A0ABD0YXR9_9HEMI</name>
<dbReference type="PANTHER" id="PTHR11012:SF30">
    <property type="entry name" value="PROTEIN KINASE-LIKE DOMAIN-CONTAINING"/>
    <property type="match status" value="1"/>
</dbReference>
<evidence type="ECO:0000259" key="1">
    <source>
        <dbReference type="SMART" id="SM00587"/>
    </source>
</evidence>